<dbReference type="InterPro" id="IPR036866">
    <property type="entry name" value="RibonucZ/Hydroxyglut_hydro"/>
</dbReference>
<dbReference type="GO" id="GO:0016787">
    <property type="term" value="F:hydrolase activity"/>
    <property type="evidence" value="ECO:0007669"/>
    <property type="project" value="UniProtKB-KW"/>
</dbReference>
<evidence type="ECO:0000259" key="2">
    <source>
        <dbReference type="SMART" id="SM00849"/>
    </source>
</evidence>
<dbReference type="STRING" id="1220578.FPE01S_01_02840"/>
<keyword evidence="3" id="KW-0378">Hydrolase</keyword>
<reference evidence="3 4" key="1">
    <citation type="submission" date="2015-04" db="EMBL/GenBank/DDBJ databases">
        <title>Whole genome shotgun sequence of Flavihumibacter petaseus NBRC 106054.</title>
        <authorList>
            <person name="Miyazawa S."/>
            <person name="Hosoyama A."/>
            <person name="Hashimoto M."/>
            <person name="Noguchi M."/>
            <person name="Tsuchikane K."/>
            <person name="Ohji S."/>
            <person name="Yamazoe A."/>
            <person name="Ichikawa N."/>
            <person name="Kimura A."/>
            <person name="Fujita N."/>
        </authorList>
    </citation>
    <scope>NUCLEOTIDE SEQUENCE [LARGE SCALE GENOMIC DNA]</scope>
    <source>
        <strain evidence="3 4">NBRC 106054</strain>
    </source>
</reference>
<protein>
    <submittedName>
        <fullName evidence="3">Putative hydrolase</fullName>
    </submittedName>
</protein>
<dbReference type="GO" id="GO:0017001">
    <property type="term" value="P:antibiotic catabolic process"/>
    <property type="evidence" value="ECO:0007669"/>
    <property type="project" value="UniProtKB-ARBA"/>
</dbReference>
<dbReference type="PROSITE" id="PS51318">
    <property type="entry name" value="TAT"/>
    <property type="match status" value="1"/>
</dbReference>
<gene>
    <name evidence="3" type="ORF">FPE01S_01_02840</name>
</gene>
<name>A0A0E9MU21_9BACT</name>
<dbReference type="SUPFAM" id="SSF56281">
    <property type="entry name" value="Metallo-hydrolase/oxidoreductase"/>
    <property type="match status" value="1"/>
</dbReference>
<evidence type="ECO:0000256" key="1">
    <source>
        <dbReference type="ARBA" id="ARBA00005250"/>
    </source>
</evidence>
<dbReference type="InterPro" id="IPR050855">
    <property type="entry name" value="NDM-1-like"/>
</dbReference>
<comment type="similarity">
    <text evidence="1">Belongs to the metallo-beta-lactamase superfamily. Class-B beta-lactamase family.</text>
</comment>
<organism evidence="3 4">
    <name type="scientific">Flavihumibacter petaseus NBRC 106054</name>
    <dbReference type="NCBI Taxonomy" id="1220578"/>
    <lineage>
        <taxon>Bacteria</taxon>
        <taxon>Pseudomonadati</taxon>
        <taxon>Bacteroidota</taxon>
        <taxon>Chitinophagia</taxon>
        <taxon>Chitinophagales</taxon>
        <taxon>Chitinophagaceae</taxon>
        <taxon>Flavihumibacter</taxon>
    </lineage>
</organism>
<comment type="caution">
    <text evidence="3">The sequence shown here is derived from an EMBL/GenBank/DDBJ whole genome shotgun (WGS) entry which is preliminary data.</text>
</comment>
<evidence type="ECO:0000313" key="4">
    <source>
        <dbReference type="Proteomes" id="UP000033121"/>
    </source>
</evidence>
<keyword evidence="4" id="KW-1185">Reference proteome</keyword>
<dbReference type="EMBL" id="BBWV01000001">
    <property type="protein sequence ID" value="GAO41272.1"/>
    <property type="molecule type" value="Genomic_DNA"/>
</dbReference>
<dbReference type="InterPro" id="IPR006311">
    <property type="entry name" value="TAT_signal"/>
</dbReference>
<feature type="domain" description="Metallo-beta-lactamase" evidence="2">
    <location>
        <begin position="51"/>
        <end position="228"/>
    </location>
</feature>
<evidence type="ECO:0000313" key="3">
    <source>
        <dbReference type="EMBL" id="GAO41272.1"/>
    </source>
</evidence>
<dbReference type="CDD" id="cd16282">
    <property type="entry name" value="metallo-hydrolase-like_MBL-fold"/>
    <property type="match status" value="1"/>
</dbReference>
<dbReference type="Gene3D" id="3.60.15.10">
    <property type="entry name" value="Ribonuclease Z/Hydroxyacylglutathione hydrolase-like"/>
    <property type="match status" value="1"/>
</dbReference>
<dbReference type="SMART" id="SM00849">
    <property type="entry name" value="Lactamase_B"/>
    <property type="match status" value="1"/>
</dbReference>
<dbReference type="Proteomes" id="UP000033121">
    <property type="component" value="Unassembled WGS sequence"/>
</dbReference>
<proteinExistence type="inferred from homology"/>
<accession>A0A0E9MU21</accession>
<dbReference type="Pfam" id="PF00753">
    <property type="entry name" value="Lactamase_B"/>
    <property type="match status" value="1"/>
</dbReference>
<dbReference type="AlphaFoldDB" id="A0A0E9MU21"/>
<sequence length="303" mass="33823">MTMLRRKFIQQGSALAAGALLIPRAFSKPLYQDPWTISMLNKTTGVFTEKGGTILFQVAKDNIIVVDTEFPEQADHLITVIKGKSSRPVSVLINTHHHGDHTSGNISFKSMADQVVAHANSLKNQRTVAIRQKTEDKQYFPNSTFTEKWSGKFGRETVSMHYFGPAHTDGDSLVYFETSGIVHMGDLINNRRYPYIDRTAGASIKGWISVLNKTLTTFDDKTTFVFGHATEGFPVYGKKEAIVAMKSYFERLLEFTGKEIQSGITKEAFLKNTSIPGVTEWVGDGIERSLTAAWEELTESKQS</sequence>
<dbReference type="PANTHER" id="PTHR42951">
    <property type="entry name" value="METALLO-BETA-LACTAMASE DOMAIN-CONTAINING"/>
    <property type="match status" value="1"/>
</dbReference>
<dbReference type="PANTHER" id="PTHR42951:SF4">
    <property type="entry name" value="ACYL-COENZYME A THIOESTERASE MBLAC2"/>
    <property type="match status" value="1"/>
</dbReference>
<dbReference type="InterPro" id="IPR001279">
    <property type="entry name" value="Metallo-B-lactamas"/>
</dbReference>